<dbReference type="Gene3D" id="3.40.1110.10">
    <property type="entry name" value="Calcium-transporting ATPase, cytoplasmic domain N"/>
    <property type="match status" value="2"/>
</dbReference>
<dbReference type="PRINTS" id="PR00119">
    <property type="entry name" value="CATATPASE"/>
</dbReference>
<dbReference type="PANTHER" id="PTHR24093">
    <property type="entry name" value="CATION TRANSPORTING ATPASE"/>
    <property type="match status" value="1"/>
</dbReference>
<dbReference type="Pfam" id="PF13246">
    <property type="entry name" value="Cation_ATPase"/>
    <property type="match status" value="1"/>
</dbReference>
<evidence type="ECO:0000256" key="2">
    <source>
        <dbReference type="ARBA" id="ARBA00022692"/>
    </source>
</evidence>
<sequence length="374" mass="40450">LVRKLLGIETSGSLNVLFSDKTGTLTQGKLQVANVLSGDGQNFQSLDQIPEALQNEIVFSLLNNTSASINLEDPTNPLIVGANPTGKALLQFLGPRLAEKDNLEAVADIPFNSAYKFSATQIDGQRALTLVKGAVEIITSECTHYLNQQGKRKPLENIKDLEHSMAEMSERAMRLIGVAISEQPIAGENRLPEQLTLVAIFGLRDEMRPQSKTAVLNAQQAGIQVIMITGDSKETAQAIAREVGILSDNHPKVLNSTDLTEMSDDEIIRIMPELCVVARALPTDKSRLVKLAKQMNLVVGMTGDGVNDAPAVKNADVGFAMGNGTDMTKESSDIVILDNNFISLTNAILYGRTLLKSIRKFLVFQLSVNVAAIL</sequence>
<evidence type="ECO:0000256" key="1">
    <source>
        <dbReference type="ARBA" id="ARBA00004141"/>
    </source>
</evidence>
<evidence type="ECO:0008006" key="10">
    <source>
        <dbReference type="Google" id="ProtNLM"/>
    </source>
</evidence>
<dbReference type="SUPFAM" id="SSF56784">
    <property type="entry name" value="HAD-like"/>
    <property type="match status" value="1"/>
</dbReference>
<dbReference type="EMBL" id="UINC01097514">
    <property type="protein sequence ID" value="SVC55282.1"/>
    <property type="molecule type" value="Genomic_DNA"/>
</dbReference>
<dbReference type="FunFam" id="3.40.50.1000:FF:000001">
    <property type="entry name" value="Phospholipid-transporting ATPase IC"/>
    <property type="match status" value="1"/>
</dbReference>
<comment type="subcellular location">
    <subcellularLocation>
        <location evidence="1">Membrane</location>
        <topology evidence="1">Multi-pass membrane protein</topology>
    </subcellularLocation>
</comment>
<feature type="non-terminal residue" evidence="9">
    <location>
        <position position="1"/>
    </location>
</feature>
<keyword evidence="4" id="KW-0067">ATP-binding</keyword>
<feature type="non-terminal residue" evidence="9">
    <location>
        <position position="374"/>
    </location>
</feature>
<gene>
    <name evidence="9" type="ORF">METZ01_LOCUS308136</name>
</gene>
<dbReference type="InterPro" id="IPR036412">
    <property type="entry name" value="HAD-like_sf"/>
</dbReference>
<evidence type="ECO:0000256" key="5">
    <source>
        <dbReference type="ARBA" id="ARBA00022842"/>
    </source>
</evidence>
<dbReference type="GO" id="GO:0005886">
    <property type="term" value="C:plasma membrane"/>
    <property type="evidence" value="ECO:0007669"/>
    <property type="project" value="TreeGrafter"/>
</dbReference>
<dbReference type="PROSITE" id="PS00154">
    <property type="entry name" value="ATPASE_E1_E2"/>
    <property type="match status" value="1"/>
</dbReference>
<dbReference type="PRINTS" id="PR00120">
    <property type="entry name" value="HATPASE"/>
</dbReference>
<proteinExistence type="predicted"/>
<dbReference type="InterPro" id="IPR001757">
    <property type="entry name" value="P_typ_ATPase"/>
</dbReference>
<organism evidence="9">
    <name type="scientific">marine metagenome</name>
    <dbReference type="NCBI Taxonomy" id="408172"/>
    <lineage>
        <taxon>unclassified sequences</taxon>
        <taxon>metagenomes</taxon>
        <taxon>ecological metagenomes</taxon>
    </lineage>
</organism>
<evidence type="ECO:0000256" key="4">
    <source>
        <dbReference type="ARBA" id="ARBA00022840"/>
    </source>
</evidence>
<keyword evidence="7" id="KW-1133">Transmembrane helix</keyword>
<evidence type="ECO:0000256" key="3">
    <source>
        <dbReference type="ARBA" id="ARBA00022741"/>
    </source>
</evidence>
<keyword evidence="6" id="KW-1278">Translocase</keyword>
<dbReference type="SUPFAM" id="SSF81660">
    <property type="entry name" value="Metal cation-transporting ATPase, ATP-binding domain N"/>
    <property type="match status" value="1"/>
</dbReference>
<evidence type="ECO:0000313" key="9">
    <source>
        <dbReference type="EMBL" id="SVC55282.1"/>
    </source>
</evidence>
<dbReference type="PANTHER" id="PTHR24093:SF477">
    <property type="entry name" value="CALCIUM-TRANSPORTING ATPASE"/>
    <property type="match status" value="1"/>
</dbReference>
<keyword evidence="8" id="KW-0472">Membrane</keyword>
<accession>A0A382N673</accession>
<dbReference type="GO" id="GO:0005524">
    <property type="term" value="F:ATP binding"/>
    <property type="evidence" value="ECO:0007669"/>
    <property type="project" value="UniProtKB-KW"/>
</dbReference>
<evidence type="ECO:0000256" key="6">
    <source>
        <dbReference type="ARBA" id="ARBA00022967"/>
    </source>
</evidence>
<name>A0A382N673_9ZZZZ</name>
<dbReference type="InterPro" id="IPR023214">
    <property type="entry name" value="HAD_sf"/>
</dbReference>
<dbReference type="Gene3D" id="3.40.50.1000">
    <property type="entry name" value="HAD superfamily/HAD-like"/>
    <property type="match status" value="2"/>
</dbReference>
<protein>
    <recommendedName>
        <fullName evidence="10">Cation-transporting P-type ATPase C-terminal domain-containing protein</fullName>
    </recommendedName>
</protein>
<dbReference type="InterPro" id="IPR018303">
    <property type="entry name" value="ATPase_P-typ_P_site"/>
</dbReference>
<dbReference type="GO" id="GO:0016887">
    <property type="term" value="F:ATP hydrolysis activity"/>
    <property type="evidence" value="ECO:0007669"/>
    <property type="project" value="InterPro"/>
</dbReference>
<keyword evidence="5" id="KW-0460">Magnesium</keyword>
<dbReference type="Pfam" id="PF08282">
    <property type="entry name" value="Hydrolase_3"/>
    <property type="match status" value="1"/>
</dbReference>
<dbReference type="InterPro" id="IPR044492">
    <property type="entry name" value="P_typ_ATPase_HD_dom"/>
</dbReference>
<dbReference type="NCBIfam" id="TIGR01494">
    <property type="entry name" value="ATPase_P-type"/>
    <property type="match status" value="1"/>
</dbReference>
<dbReference type="SFLD" id="SFLDF00027">
    <property type="entry name" value="p-type_atpase"/>
    <property type="match status" value="1"/>
</dbReference>
<keyword evidence="2" id="KW-0812">Transmembrane</keyword>
<keyword evidence="3" id="KW-0547">Nucleotide-binding</keyword>
<dbReference type="InterPro" id="IPR023299">
    <property type="entry name" value="ATPase_P-typ_cyto_dom_N"/>
</dbReference>
<dbReference type="SFLD" id="SFLDS00003">
    <property type="entry name" value="Haloacid_Dehalogenase"/>
    <property type="match status" value="1"/>
</dbReference>
<evidence type="ECO:0000256" key="8">
    <source>
        <dbReference type="ARBA" id="ARBA00023136"/>
    </source>
</evidence>
<dbReference type="GO" id="GO:0005388">
    <property type="term" value="F:P-type calcium transporter activity"/>
    <property type="evidence" value="ECO:0007669"/>
    <property type="project" value="TreeGrafter"/>
</dbReference>
<dbReference type="SFLD" id="SFLDG00002">
    <property type="entry name" value="C1.7:_P-type_atpase_like"/>
    <property type="match status" value="1"/>
</dbReference>
<evidence type="ECO:0000256" key="7">
    <source>
        <dbReference type="ARBA" id="ARBA00022989"/>
    </source>
</evidence>
<dbReference type="Gene3D" id="1.20.1110.10">
    <property type="entry name" value="Calcium-transporting ATPase, transmembrane domain"/>
    <property type="match status" value="2"/>
</dbReference>
<dbReference type="AlphaFoldDB" id="A0A382N673"/>
<reference evidence="9" key="1">
    <citation type="submission" date="2018-05" db="EMBL/GenBank/DDBJ databases">
        <authorList>
            <person name="Lanie J.A."/>
            <person name="Ng W.-L."/>
            <person name="Kazmierczak K.M."/>
            <person name="Andrzejewski T.M."/>
            <person name="Davidsen T.M."/>
            <person name="Wayne K.J."/>
            <person name="Tettelin H."/>
            <person name="Glass J.I."/>
            <person name="Rusch D."/>
            <person name="Podicherti R."/>
            <person name="Tsui H.-C.T."/>
            <person name="Winkler M.E."/>
        </authorList>
    </citation>
    <scope>NUCLEOTIDE SEQUENCE</scope>
</reference>